<keyword evidence="3" id="KW-1185">Reference proteome</keyword>
<sequence>MAADRLTASALRSDRSRTEQATRKAEPALPGSAEGEWIARHGGGSPVGIRPTERLIANRTSRKTVRSRMACRKPPRGNPGRLFCFRLSRLPGRAEPALPGSAEGEWIARHGGGSPVGIRPTERSIANRTTRKTVRSRMACQKPPRGNPGRLFCFRLSRLPGRAEPALPGSAESLPPQESGLPGMAADRLTASALRER</sequence>
<gene>
    <name evidence="2" type="ORF">Metal_0881</name>
</gene>
<evidence type="ECO:0000256" key="1">
    <source>
        <dbReference type="SAM" id="MobiDB-lite"/>
    </source>
</evidence>
<dbReference type="EMBL" id="CM001475">
    <property type="protein sequence ID" value="EIC28705.1"/>
    <property type="molecule type" value="Genomic_DNA"/>
</dbReference>
<protein>
    <submittedName>
        <fullName evidence="2">Uncharacterized protein</fullName>
    </submittedName>
</protein>
<evidence type="ECO:0000313" key="3">
    <source>
        <dbReference type="Proteomes" id="UP000005090"/>
    </source>
</evidence>
<reference evidence="2 3" key="1">
    <citation type="journal article" date="2013" name="Genome Announc.">
        <title>Genome Sequence of the Obligate Gammaproteobacterial Methanotroph Methylomicrobium album Strain BG8.</title>
        <authorList>
            <person name="Kits K.D."/>
            <person name="Kalyuzhnaya M.G."/>
            <person name="Klotz M.G."/>
            <person name="Jetten M.S."/>
            <person name="Op den Camp H.J."/>
            <person name="Vuilleumier S."/>
            <person name="Bringel F."/>
            <person name="Dispirito A.A."/>
            <person name="Murrell J.C."/>
            <person name="Bruce D."/>
            <person name="Cheng J.F."/>
            <person name="Copeland A."/>
            <person name="Goodwin L."/>
            <person name="Hauser L."/>
            <person name="Lajus A."/>
            <person name="Land M.L."/>
            <person name="Lapidus A."/>
            <person name="Lucas S."/>
            <person name="Medigue C."/>
            <person name="Pitluck S."/>
            <person name="Woyke T."/>
            <person name="Zeytun A."/>
            <person name="Stein L.Y."/>
        </authorList>
    </citation>
    <scope>NUCLEOTIDE SEQUENCE [LARGE SCALE GENOMIC DNA]</scope>
    <source>
        <strain evidence="2 3">BG8</strain>
    </source>
</reference>
<feature type="compositionally biased region" description="Basic and acidic residues" evidence="1">
    <location>
        <begin position="12"/>
        <end position="26"/>
    </location>
</feature>
<dbReference type="Proteomes" id="UP000005090">
    <property type="component" value="Chromosome"/>
</dbReference>
<dbReference type="HOGENOM" id="CLU_1382697_0_0_6"/>
<name>H8GFV4_METAL</name>
<evidence type="ECO:0000313" key="2">
    <source>
        <dbReference type="EMBL" id="EIC28705.1"/>
    </source>
</evidence>
<accession>H8GFV4</accession>
<organism evidence="2 3">
    <name type="scientific">Methylomicrobium album BG8</name>
    <dbReference type="NCBI Taxonomy" id="686340"/>
    <lineage>
        <taxon>Bacteria</taxon>
        <taxon>Pseudomonadati</taxon>
        <taxon>Pseudomonadota</taxon>
        <taxon>Gammaproteobacteria</taxon>
        <taxon>Methylococcales</taxon>
        <taxon>Methylococcaceae</taxon>
        <taxon>Methylomicrobium</taxon>
    </lineage>
</organism>
<dbReference type="AlphaFoldDB" id="H8GFV4"/>
<dbReference type="STRING" id="686340.Metal_0881"/>
<feature type="region of interest" description="Disordered" evidence="1">
    <location>
        <begin position="1"/>
        <end position="50"/>
    </location>
</feature>
<feature type="region of interest" description="Disordered" evidence="1">
    <location>
        <begin position="164"/>
        <end position="197"/>
    </location>
</feature>
<proteinExistence type="predicted"/>